<dbReference type="RefSeq" id="WP_019618779.1">
    <property type="nucleotide sequence ID" value="NZ_JBHUNE010000009.1"/>
</dbReference>
<dbReference type="Pfam" id="PF00392">
    <property type="entry name" value="GntR"/>
    <property type="match status" value="1"/>
</dbReference>
<protein>
    <submittedName>
        <fullName evidence="5">GntR family transcriptional regulator</fullName>
    </submittedName>
</protein>
<dbReference type="EMBL" id="JBHUNE010000009">
    <property type="protein sequence ID" value="MFD2759265.1"/>
    <property type="molecule type" value="Genomic_DNA"/>
</dbReference>
<gene>
    <name evidence="5" type="ORF">ACFSW7_12845</name>
</gene>
<dbReference type="SUPFAM" id="SSF48008">
    <property type="entry name" value="GntR ligand-binding domain-like"/>
    <property type="match status" value="1"/>
</dbReference>
<dbReference type="CDD" id="cd07377">
    <property type="entry name" value="WHTH_GntR"/>
    <property type="match status" value="1"/>
</dbReference>
<dbReference type="InterPro" id="IPR036390">
    <property type="entry name" value="WH_DNA-bd_sf"/>
</dbReference>
<dbReference type="Proteomes" id="UP001597492">
    <property type="component" value="Unassembled WGS sequence"/>
</dbReference>
<reference evidence="6" key="1">
    <citation type="journal article" date="2019" name="Int. J. Syst. Evol. Microbiol.">
        <title>The Global Catalogue of Microorganisms (GCM) 10K type strain sequencing project: providing services to taxonomists for standard genome sequencing and annotation.</title>
        <authorList>
            <consortium name="The Broad Institute Genomics Platform"/>
            <consortium name="The Broad Institute Genome Sequencing Center for Infectious Disease"/>
            <person name="Wu L."/>
            <person name="Ma J."/>
        </authorList>
    </citation>
    <scope>NUCLEOTIDE SEQUENCE [LARGE SCALE GENOMIC DNA]</scope>
    <source>
        <strain evidence="6">TISTR 1514</strain>
    </source>
</reference>
<dbReference type="Pfam" id="PF07729">
    <property type="entry name" value="FCD"/>
    <property type="match status" value="1"/>
</dbReference>
<accession>A0ABW5V3T3</accession>
<keyword evidence="6" id="KW-1185">Reference proteome</keyword>
<sequence length="239" mass="26760">MAIQEAGETKKSEPAKSKSEQAYEILKARIADGTFVPGFRLVIDQVSREYGISSGPWRESLRRLEAEGWVEIIPNVGAIVRRFDGGAWHRTLRLLSRLEGLATALSAPNLTADDLTAARELNEQMREALQNFDTTTFGQLNRQFHAVLYAKCDDDHLLALLEAEWMRMQVIRRSAFWSAPGRALKALEEHDELVTLIESGADFDEIEATARAHEVHTLTAVETQDVQHRVATFTDSSVA</sequence>
<dbReference type="InterPro" id="IPR036388">
    <property type="entry name" value="WH-like_DNA-bd_sf"/>
</dbReference>
<dbReference type="InterPro" id="IPR011711">
    <property type="entry name" value="GntR_C"/>
</dbReference>
<dbReference type="InterPro" id="IPR008920">
    <property type="entry name" value="TF_FadR/GntR_C"/>
</dbReference>
<dbReference type="Gene3D" id="1.20.120.530">
    <property type="entry name" value="GntR ligand-binding domain-like"/>
    <property type="match status" value="1"/>
</dbReference>
<comment type="caution">
    <text evidence="5">The sequence shown here is derived from an EMBL/GenBank/DDBJ whole genome shotgun (WGS) entry which is preliminary data.</text>
</comment>
<dbReference type="SMART" id="SM00345">
    <property type="entry name" value="HTH_GNTR"/>
    <property type="match status" value="1"/>
</dbReference>
<feature type="domain" description="HTH gntR-type" evidence="4">
    <location>
        <begin position="16"/>
        <end position="83"/>
    </location>
</feature>
<evidence type="ECO:0000256" key="2">
    <source>
        <dbReference type="ARBA" id="ARBA00023125"/>
    </source>
</evidence>
<evidence type="ECO:0000256" key="3">
    <source>
        <dbReference type="ARBA" id="ARBA00023163"/>
    </source>
</evidence>
<dbReference type="InterPro" id="IPR000524">
    <property type="entry name" value="Tscrpt_reg_HTH_GntR"/>
</dbReference>
<dbReference type="Gene3D" id="1.10.10.10">
    <property type="entry name" value="Winged helix-like DNA-binding domain superfamily/Winged helix DNA-binding domain"/>
    <property type="match status" value="1"/>
</dbReference>
<organism evidence="5 6">
    <name type="scientific">Gulosibacter faecalis</name>
    <dbReference type="NCBI Taxonomy" id="272240"/>
    <lineage>
        <taxon>Bacteria</taxon>
        <taxon>Bacillati</taxon>
        <taxon>Actinomycetota</taxon>
        <taxon>Actinomycetes</taxon>
        <taxon>Micrococcales</taxon>
        <taxon>Microbacteriaceae</taxon>
        <taxon>Gulosibacter</taxon>
    </lineage>
</organism>
<dbReference type="SUPFAM" id="SSF46785">
    <property type="entry name" value="Winged helix' DNA-binding domain"/>
    <property type="match status" value="1"/>
</dbReference>
<keyword evidence="1" id="KW-0805">Transcription regulation</keyword>
<evidence type="ECO:0000259" key="4">
    <source>
        <dbReference type="PROSITE" id="PS50949"/>
    </source>
</evidence>
<dbReference type="PANTHER" id="PTHR43537:SF24">
    <property type="entry name" value="GLUCONATE OPERON TRANSCRIPTIONAL REPRESSOR"/>
    <property type="match status" value="1"/>
</dbReference>
<name>A0ABW5V3T3_9MICO</name>
<evidence type="ECO:0000313" key="6">
    <source>
        <dbReference type="Proteomes" id="UP001597492"/>
    </source>
</evidence>
<keyword evidence="3" id="KW-0804">Transcription</keyword>
<keyword evidence="2" id="KW-0238">DNA-binding</keyword>
<evidence type="ECO:0000313" key="5">
    <source>
        <dbReference type="EMBL" id="MFD2759265.1"/>
    </source>
</evidence>
<dbReference type="SMART" id="SM00895">
    <property type="entry name" value="FCD"/>
    <property type="match status" value="1"/>
</dbReference>
<evidence type="ECO:0000256" key="1">
    <source>
        <dbReference type="ARBA" id="ARBA00023015"/>
    </source>
</evidence>
<dbReference type="PANTHER" id="PTHR43537">
    <property type="entry name" value="TRANSCRIPTIONAL REGULATOR, GNTR FAMILY"/>
    <property type="match status" value="1"/>
</dbReference>
<proteinExistence type="predicted"/>
<dbReference type="PROSITE" id="PS50949">
    <property type="entry name" value="HTH_GNTR"/>
    <property type="match status" value="1"/>
</dbReference>